<evidence type="ECO:0000256" key="1">
    <source>
        <dbReference type="SAM" id="MobiDB-lite"/>
    </source>
</evidence>
<evidence type="ECO:0000256" key="2">
    <source>
        <dbReference type="SAM" id="Phobius"/>
    </source>
</evidence>
<keyword evidence="2" id="KW-1133">Transmembrane helix</keyword>
<evidence type="ECO:0000313" key="3">
    <source>
        <dbReference type="EMBL" id="MPC35235.1"/>
    </source>
</evidence>
<feature type="compositionally biased region" description="Basic and acidic residues" evidence="1">
    <location>
        <begin position="200"/>
        <end position="211"/>
    </location>
</feature>
<gene>
    <name evidence="3" type="ORF">E2C01_028653</name>
</gene>
<feature type="compositionally biased region" description="Low complexity" evidence="1">
    <location>
        <begin position="99"/>
        <end position="110"/>
    </location>
</feature>
<evidence type="ECO:0000313" key="4">
    <source>
        <dbReference type="Proteomes" id="UP000324222"/>
    </source>
</evidence>
<dbReference type="Proteomes" id="UP000324222">
    <property type="component" value="Unassembled WGS sequence"/>
</dbReference>
<proteinExistence type="predicted"/>
<accession>A0A5B7EPB0</accession>
<sequence length="388" mass="40512">MTVGSGSGGGSGRVVLAMFVVVSIVVSPVLACGGSIKTPRLSVGRTMWLRGVGEEVTFTPVGYTEEPCVLLPKASHQSFNTFSSCPTDKTQAEAEMLGAEESSSSAPSSAKPQSRGLDPPPTTYTLLHTTTTTAPPQSSQAPPTSAITLELPSTGSRAESLNTNLKTTAAPSSTKHPPLIDDGGMGTTLGQDTTEMPDSTTEHVIEDRTAETTHGSTTSPTPDSSSINNNSTQDTGQTGKTPLLAKAHPPLTRNKNISVRELTVQSGGGQVSGEHVSGDHDDHIIYFAGAGAGVAMLVLGVVVVACVVHHRVRKVKKTKPTDLFMSGGYRGSLNSMDMSGSHGAYLNAHVMYSGAEVEFAESFELEERVLNSNISYSSHDIPKCLKGS</sequence>
<dbReference type="OrthoDB" id="10685278at2759"/>
<keyword evidence="4" id="KW-1185">Reference proteome</keyword>
<feature type="transmembrane region" description="Helical" evidence="2">
    <location>
        <begin position="284"/>
        <end position="308"/>
    </location>
</feature>
<keyword evidence="2" id="KW-0472">Membrane</keyword>
<feature type="compositionally biased region" description="Polar residues" evidence="1">
    <location>
        <begin position="188"/>
        <end position="199"/>
    </location>
</feature>
<dbReference type="AlphaFoldDB" id="A0A5B7EPB0"/>
<feature type="compositionally biased region" description="Polar residues" evidence="1">
    <location>
        <begin position="164"/>
        <end position="175"/>
    </location>
</feature>
<dbReference type="EMBL" id="VSRR010003229">
    <property type="protein sequence ID" value="MPC35235.1"/>
    <property type="molecule type" value="Genomic_DNA"/>
</dbReference>
<comment type="caution">
    <text evidence="3">The sequence shown here is derived from an EMBL/GenBank/DDBJ whole genome shotgun (WGS) entry which is preliminary data.</text>
</comment>
<feature type="compositionally biased region" description="Low complexity" evidence="1">
    <location>
        <begin position="123"/>
        <end position="144"/>
    </location>
</feature>
<feature type="region of interest" description="Disordered" evidence="1">
    <location>
        <begin position="164"/>
        <end position="256"/>
    </location>
</feature>
<keyword evidence="2" id="KW-0812">Transmembrane</keyword>
<organism evidence="3 4">
    <name type="scientific">Portunus trituberculatus</name>
    <name type="common">Swimming crab</name>
    <name type="synonym">Neptunus trituberculatus</name>
    <dbReference type="NCBI Taxonomy" id="210409"/>
    <lineage>
        <taxon>Eukaryota</taxon>
        <taxon>Metazoa</taxon>
        <taxon>Ecdysozoa</taxon>
        <taxon>Arthropoda</taxon>
        <taxon>Crustacea</taxon>
        <taxon>Multicrustacea</taxon>
        <taxon>Malacostraca</taxon>
        <taxon>Eumalacostraca</taxon>
        <taxon>Eucarida</taxon>
        <taxon>Decapoda</taxon>
        <taxon>Pleocyemata</taxon>
        <taxon>Brachyura</taxon>
        <taxon>Eubrachyura</taxon>
        <taxon>Portunoidea</taxon>
        <taxon>Portunidae</taxon>
        <taxon>Portuninae</taxon>
        <taxon>Portunus</taxon>
    </lineage>
</organism>
<name>A0A5B7EPB0_PORTR</name>
<reference evidence="3 4" key="1">
    <citation type="submission" date="2019-05" db="EMBL/GenBank/DDBJ databases">
        <title>Another draft genome of Portunus trituberculatus and its Hox gene families provides insights of decapod evolution.</title>
        <authorList>
            <person name="Jeong J.-H."/>
            <person name="Song I."/>
            <person name="Kim S."/>
            <person name="Choi T."/>
            <person name="Kim D."/>
            <person name="Ryu S."/>
            <person name="Kim W."/>
        </authorList>
    </citation>
    <scope>NUCLEOTIDE SEQUENCE [LARGE SCALE GENOMIC DNA]</scope>
    <source>
        <tissue evidence="3">Muscle</tissue>
    </source>
</reference>
<feature type="transmembrane region" description="Helical" evidence="2">
    <location>
        <begin position="12"/>
        <end position="31"/>
    </location>
</feature>
<protein>
    <submittedName>
        <fullName evidence="3">Uncharacterized protein</fullName>
    </submittedName>
</protein>
<feature type="region of interest" description="Disordered" evidence="1">
    <location>
        <begin position="91"/>
        <end position="148"/>
    </location>
</feature>
<feature type="compositionally biased region" description="Low complexity" evidence="1">
    <location>
        <begin position="212"/>
        <end position="232"/>
    </location>
</feature>